<organism evidence="2 3">
    <name type="scientific">Sordaria brevicollis</name>
    <dbReference type="NCBI Taxonomy" id="83679"/>
    <lineage>
        <taxon>Eukaryota</taxon>
        <taxon>Fungi</taxon>
        <taxon>Dikarya</taxon>
        <taxon>Ascomycota</taxon>
        <taxon>Pezizomycotina</taxon>
        <taxon>Sordariomycetes</taxon>
        <taxon>Sordariomycetidae</taxon>
        <taxon>Sordariales</taxon>
        <taxon>Sordariaceae</taxon>
        <taxon>Sordaria</taxon>
    </lineage>
</organism>
<evidence type="ECO:0000256" key="1">
    <source>
        <dbReference type="SAM" id="MobiDB-lite"/>
    </source>
</evidence>
<evidence type="ECO:0000313" key="2">
    <source>
        <dbReference type="EMBL" id="KAK3397332.1"/>
    </source>
</evidence>
<feature type="region of interest" description="Disordered" evidence="1">
    <location>
        <begin position="1"/>
        <end position="60"/>
    </location>
</feature>
<comment type="caution">
    <text evidence="2">The sequence shown here is derived from an EMBL/GenBank/DDBJ whole genome shotgun (WGS) entry which is preliminary data.</text>
</comment>
<sequence length="288" mass="31257">MARSMDTKDRRGKKRQARAAAAQGKRGVNKAGSEAEAESDEERQQNNLAEEATGGEKRTCLGYNREISSLLPSARGALGTHKSSSFSQEQQRQEPTAGHSEENPQQQATKTRTTLITSNTFSLWAAKRQCPPPYQARAELPEDCCCTPATVSGWSQQQQREAGVAGLVCELPAEVPETPQAFDAAVSGRRRRRSSPLPSLNRRDGVVSVGGLEPKNGGRGGEGWKNDSKTLAQKGLIPHRYGKKENGQDLYDKQGDREHGSPCSSNESGPLGRLDVKEGGNMDAENWI</sequence>
<feature type="compositionally biased region" description="Polar residues" evidence="1">
    <location>
        <begin position="103"/>
        <end position="113"/>
    </location>
</feature>
<reference evidence="2" key="2">
    <citation type="submission" date="2023-07" db="EMBL/GenBank/DDBJ databases">
        <authorList>
            <consortium name="Lawrence Berkeley National Laboratory"/>
            <person name="Haridas S."/>
            <person name="Hensen N."/>
            <person name="Bonometti L."/>
            <person name="Westerberg I."/>
            <person name="Brannstrom I.O."/>
            <person name="Guillou S."/>
            <person name="Cros-Aarteil S."/>
            <person name="Calhoun S."/>
            <person name="Kuo A."/>
            <person name="Mondo S."/>
            <person name="Pangilinan J."/>
            <person name="Riley R."/>
            <person name="LaButti K."/>
            <person name="Andreopoulos B."/>
            <person name="Lipzen A."/>
            <person name="Chen C."/>
            <person name="Yanf M."/>
            <person name="Daum C."/>
            <person name="Ng V."/>
            <person name="Clum A."/>
            <person name="Steindorff A."/>
            <person name="Ohm R."/>
            <person name="Martin F."/>
            <person name="Silar P."/>
            <person name="Natvig D."/>
            <person name="Lalanne C."/>
            <person name="Gautier V."/>
            <person name="Ament-velasquez S.L."/>
            <person name="Kruys A."/>
            <person name="Hutchinson M.I."/>
            <person name="Powell A.J."/>
            <person name="Barry K."/>
            <person name="Miller A.N."/>
            <person name="Grigoriev I.V."/>
            <person name="Debuchy R."/>
            <person name="Gladieux P."/>
            <person name="Thoren M.H."/>
            <person name="Johannesson H."/>
        </authorList>
    </citation>
    <scope>NUCLEOTIDE SEQUENCE</scope>
    <source>
        <strain evidence="2">FGSC 1904</strain>
    </source>
</reference>
<accession>A0AAE0PCF3</accession>
<reference evidence="2" key="1">
    <citation type="journal article" date="2023" name="Mol. Phylogenet. Evol.">
        <title>Genome-scale phylogeny and comparative genomics of the fungal order Sordariales.</title>
        <authorList>
            <person name="Hensen N."/>
            <person name="Bonometti L."/>
            <person name="Westerberg I."/>
            <person name="Brannstrom I.O."/>
            <person name="Guillou S."/>
            <person name="Cros-Aarteil S."/>
            <person name="Calhoun S."/>
            <person name="Haridas S."/>
            <person name="Kuo A."/>
            <person name="Mondo S."/>
            <person name="Pangilinan J."/>
            <person name="Riley R."/>
            <person name="LaButti K."/>
            <person name="Andreopoulos B."/>
            <person name="Lipzen A."/>
            <person name="Chen C."/>
            <person name="Yan M."/>
            <person name="Daum C."/>
            <person name="Ng V."/>
            <person name="Clum A."/>
            <person name="Steindorff A."/>
            <person name="Ohm R.A."/>
            <person name="Martin F."/>
            <person name="Silar P."/>
            <person name="Natvig D.O."/>
            <person name="Lalanne C."/>
            <person name="Gautier V."/>
            <person name="Ament-Velasquez S.L."/>
            <person name="Kruys A."/>
            <person name="Hutchinson M.I."/>
            <person name="Powell A.J."/>
            <person name="Barry K."/>
            <person name="Miller A.N."/>
            <person name="Grigoriev I.V."/>
            <person name="Debuchy R."/>
            <person name="Gladieux P."/>
            <person name="Hiltunen Thoren M."/>
            <person name="Johannesson H."/>
        </authorList>
    </citation>
    <scope>NUCLEOTIDE SEQUENCE</scope>
    <source>
        <strain evidence="2">FGSC 1904</strain>
    </source>
</reference>
<dbReference type="AlphaFoldDB" id="A0AAE0PCF3"/>
<evidence type="ECO:0000313" key="3">
    <source>
        <dbReference type="Proteomes" id="UP001281003"/>
    </source>
</evidence>
<proteinExistence type="predicted"/>
<feature type="compositionally biased region" description="Low complexity" evidence="1">
    <location>
        <begin position="83"/>
        <end position="94"/>
    </location>
</feature>
<dbReference type="EMBL" id="JAUTDP010000008">
    <property type="protein sequence ID" value="KAK3397332.1"/>
    <property type="molecule type" value="Genomic_DNA"/>
</dbReference>
<dbReference type="Proteomes" id="UP001281003">
    <property type="component" value="Unassembled WGS sequence"/>
</dbReference>
<feature type="compositionally biased region" description="Basic and acidic residues" evidence="1">
    <location>
        <begin position="243"/>
        <end position="260"/>
    </location>
</feature>
<feature type="region of interest" description="Disordered" evidence="1">
    <location>
        <begin position="72"/>
        <end position="113"/>
    </location>
</feature>
<keyword evidence="3" id="KW-1185">Reference proteome</keyword>
<protein>
    <submittedName>
        <fullName evidence="2">Uncharacterized protein</fullName>
    </submittedName>
</protein>
<feature type="region of interest" description="Disordered" evidence="1">
    <location>
        <begin position="185"/>
        <end position="288"/>
    </location>
</feature>
<gene>
    <name evidence="2" type="ORF">B0T20DRAFT_254936</name>
</gene>
<name>A0AAE0PCF3_SORBR</name>